<dbReference type="Proteomes" id="UP000215914">
    <property type="component" value="Chromosome 10"/>
</dbReference>
<dbReference type="PANTHER" id="PTHR31549">
    <property type="entry name" value="PROTEIN, PUTATIVE (DUF247)-RELATED-RELATED"/>
    <property type="match status" value="1"/>
</dbReference>
<dbReference type="Gramene" id="mRNA:HanXRQr2_Chr10g0456821">
    <property type="protein sequence ID" value="CDS:HanXRQr2_Chr10g0456821.1"/>
    <property type="gene ID" value="HanXRQr2_Chr10g0456821"/>
</dbReference>
<sequence>MASIDPSEEHKWVVEIDKILNHQLEIDIETTPSISLFQVPETITSKKPEAYEPQQVGIGPIHHFLPRQYDMMEQKKLAVIQRAIKTYNIKDYKLHILDKVRKLVPMVRSCYDMFLKDDDDTLARVFAIDGVFLLILLHTYNGPTYDYLDYLKTKAYETKQSHDDYVRLSEQDAEYAYAMYQDTGVMELHPLLLQKEFVVTMDNQIEWENALKDLIVPPPEFEVGPKKRLVAQDVLMVENQIPFMVLKEIEETLQASLGSSSNSVNVNLSPSVFRVFCEFHSPLELCSKSQAPSSVDHLLHYMYYSIVNNVPEQKLPDEPQTQDDDDDEFKKYPIQNSSWTEEVYEV</sequence>
<reference evidence="3" key="2">
    <citation type="submission" date="2017-02" db="EMBL/GenBank/DDBJ databases">
        <title>Sunflower complete genome.</title>
        <authorList>
            <person name="Langlade N."/>
            <person name="Munos S."/>
        </authorList>
    </citation>
    <scope>NUCLEOTIDE SEQUENCE [LARGE SCALE GENOMIC DNA]</scope>
    <source>
        <tissue evidence="3">Leaves</tissue>
    </source>
</reference>
<dbReference type="Pfam" id="PF03140">
    <property type="entry name" value="DUF247"/>
    <property type="match status" value="1"/>
</dbReference>
<reference evidence="2 4" key="1">
    <citation type="journal article" date="2017" name="Nature">
        <title>The sunflower genome provides insights into oil metabolism, flowering and Asterid evolution.</title>
        <authorList>
            <person name="Badouin H."/>
            <person name="Gouzy J."/>
            <person name="Grassa C.J."/>
            <person name="Murat F."/>
            <person name="Staton S.E."/>
            <person name="Cottret L."/>
            <person name="Lelandais-Briere C."/>
            <person name="Owens G.L."/>
            <person name="Carrere S."/>
            <person name="Mayjonade B."/>
            <person name="Legrand L."/>
            <person name="Gill N."/>
            <person name="Kane N.C."/>
            <person name="Bowers J.E."/>
            <person name="Hubner S."/>
            <person name="Bellec A."/>
            <person name="Berard A."/>
            <person name="Berges H."/>
            <person name="Blanchet N."/>
            <person name="Boniface M.C."/>
            <person name="Brunel D."/>
            <person name="Catrice O."/>
            <person name="Chaidir N."/>
            <person name="Claudel C."/>
            <person name="Donnadieu C."/>
            <person name="Faraut T."/>
            <person name="Fievet G."/>
            <person name="Helmstetter N."/>
            <person name="King M."/>
            <person name="Knapp S.J."/>
            <person name="Lai Z."/>
            <person name="Le Paslier M.C."/>
            <person name="Lippi Y."/>
            <person name="Lorenzon L."/>
            <person name="Mandel J.R."/>
            <person name="Marage G."/>
            <person name="Marchand G."/>
            <person name="Marquand E."/>
            <person name="Bret-Mestries E."/>
            <person name="Morien E."/>
            <person name="Nambeesan S."/>
            <person name="Nguyen T."/>
            <person name="Pegot-Espagnet P."/>
            <person name="Pouilly N."/>
            <person name="Raftis F."/>
            <person name="Sallet E."/>
            <person name="Schiex T."/>
            <person name="Thomas J."/>
            <person name="Vandecasteele C."/>
            <person name="Vares D."/>
            <person name="Vear F."/>
            <person name="Vautrin S."/>
            <person name="Crespi M."/>
            <person name="Mangin B."/>
            <person name="Burke J.M."/>
            <person name="Salse J."/>
            <person name="Munos S."/>
            <person name="Vincourt P."/>
            <person name="Rieseberg L.H."/>
            <person name="Langlade N.B."/>
        </authorList>
    </citation>
    <scope>NUCLEOTIDE SEQUENCE [LARGE SCALE GENOMIC DNA]</scope>
    <source>
        <strain evidence="4">cv. SF193</strain>
        <tissue evidence="2">Leaves</tissue>
    </source>
</reference>
<dbReference type="EMBL" id="MNCJ02000325">
    <property type="protein sequence ID" value="KAF5787791.1"/>
    <property type="molecule type" value="Genomic_DNA"/>
</dbReference>
<dbReference type="PANTHER" id="PTHR31549:SF307">
    <property type="match status" value="1"/>
</dbReference>
<dbReference type="InterPro" id="IPR004158">
    <property type="entry name" value="DUF247_pln"/>
</dbReference>
<proteinExistence type="predicted"/>
<reference evidence="2" key="3">
    <citation type="submission" date="2020-06" db="EMBL/GenBank/DDBJ databases">
        <title>Helianthus annuus Genome sequencing and assembly Release 2.</title>
        <authorList>
            <person name="Gouzy J."/>
            <person name="Langlade N."/>
            <person name="Munos S."/>
        </authorList>
    </citation>
    <scope>NUCLEOTIDE SEQUENCE</scope>
    <source>
        <tissue evidence="2">Leaves</tissue>
    </source>
</reference>
<evidence type="ECO:0000256" key="1">
    <source>
        <dbReference type="SAM" id="MobiDB-lite"/>
    </source>
</evidence>
<organism evidence="3 4">
    <name type="scientific">Helianthus annuus</name>
    <name type="common">Common sunflower</name>
    <dbReference type="NCBI Taxonomy" id="4232"/>
    <lineage>
        <taxon>Eukaryota</taxon>
        <taxon>Viridiplantae</taxon>
        <taxon>Streptophyta</taxon>
        <taxon>Embryophyta</taxon>
        <taxon>Tracheophyta</taxon>
        <taxon>Spermatophyta</taxon>
        <taxon>Magnoliopsida</taxon>
        <taxon>eudicotyledons</taxon>
        <taxon>Gunneridae</taxon>
        <taxon>Pentapetalae</taxon>
        <taxon>asterids</taxon>
        <taxon>campanulids</taxon>
        <taxon>Asterales</taxon>
        <taxon>Asteraceae</taxon>
        <taxon>Asteroideae</taxon>
        <taxon>Heliantheae alliance</taxon>
        <taxon>Heliantheae</taxon>
        <taxon>Helianthus</taxon>
    </lineage>
</organism>
<dbReference type="InParanoid" id="A0A251TNN3"/>
<evidence type="ECO:0000313" key="3">
    <source>
        <dbReference type="EMBL" id="OTG12514.1"/>
    </source>
</evidence>
<accession>A0A251TNN3</accession>
<dbReference type="EMBL" id="CM007899">
    <property type="protein sequence ID" value="OTG12514.1"/>
    <property type="molecule type" value="Genomic_DNA"/>
</dbReference>
<dbReference type="AlphaFoldDB" id="A0A251TNN3"/>
<name>A0A251TNN3_HELAN</name>
<gene>
    <name evidence="3" type="ORF">HannXRQ_Chr10g0310461</name>
    <name evidence="2" type="ORF">HanXRQr2_Chr10g0456821</name>
</gene>
<keyword evidence="4" id="KW-1185">Reference proteome</keyword>
<evidence type="ECO:0000313" key="2">
    <source>
        <dbReference type="EMBL" id="KAF5787791.1"/>
    </source>
</evidence>
<protein>
    <submittedName>
        <fullName evidence="3">Uncharacterized protein</fullName>
    </submittedName>
</protein>
<evidence type="ECO:0000313" key="4">
    <source>
        <dbReference type="Proteomes" id="UP000215914"/>
    </source>
</evidence>
<feature type="region of interest" description="Disordered" evidence="1">
    <location>
        <begin position="312"/>
        <end position="332"/>
    </location>
</feature>